<evidence type="ECO:0000313" key="7">
    <source>
        <dbReference type="Proteomes" id="UP000053660"/>
    </source>
</evidence>
<evidence type="ECO:0008006" key="8">
    <source>
        <dbReference type="Google" id="ProtNLM"/>
    </source>
</evidence>
<feature type="transmembrane region" description="Helical" evidence="5">
    <location>
        <begin position="98"/>
        <end position="120"/>
    </location>
</feature>
<dbReference type="InterPro" id="IPR005828">
    <property type="entry name" value="MFS_sugar_transport-like"/>
</dbReference>
<evidence type="ECO:0000256" key="5">
    <source>
        <dbReference type="SAM" id="Phobius"/>
    </source>
</evidence>
<dbReference type="OrthoDB" id="3936150at2759"/>
<keyword evidence="7" id="KW-1185">Reference proteome</keyword>
<evidence type="ECO:0000256" key="3">
    <source>
        <dbReference type="ARBA" id="ARBA00022989"/>
    </source>
</evidence>
<keyword evidence="2 5" id="KW-0812">Transmembrane</keyword>
<feature type="transmembrane region" description="Helical" evidence="5">
    <location>
        <begin position="222"/>
        <end position="244"/>
    </location>
</feature>
<accession>A0A0B1SZE0</accession>
<dbReference type="SUPFAM" id="SSF103473">
    <property type="entry name" value="MFS general substrate transporter"/>
    <property type="match status" value="1"/>
</dbReference>
<dbReference type="InterPro" id="IPR036259">
    <property type="entry name" value="MFS_trans_sf"/>
</dbReference>
<feature type="transmembrane region" description="Helical" evidence="5">
    <location>
        <begin position="159"/>
        <end position="183"/>
    </location>
</feature>
<keyword evidence="3 5" id="KW-1133">Transmembrane helix</keyword>
<dbReference type="Pfam" id="PF00083">
    <property type="entry name" value="Sugar_tr"/>
    <property type="match status" value="1"/>
</dbReference>
<gene>
    <name evidence="6" type="ORF">OESDEN_11312</name>
</gene>
<organism evidence="6 7">
    <name type="scientific">Oesophagostomum dentatum</name>
    <name type="common">Nodular worm</name>
    <dbReference type="NCBI Taxonomy" id="61180"/>
    <lineage>
        <taxon>Eukaryota</taxon>
        <taxon>Metazoa</taxon>
        <taxon>Ecdysozoa</taxon>
        <taxon>Nematoda</taxon>
        <taxon>Chromadorea</taxon>
        <taxon>Rhabditida</taxon>
        <taxon>Rhabditina</taxon>
        <taxon>Rhabditomorpha</taxon>
        <taxon>Strongyloidea</taxon>
        <taxon>Strongylidae</taxon>
        <taxon>Oesophagostomum</taxon>
    </lineage>
</organism>
<feature type="transmembrane region" description="Helical" evidence="5">
    <location>
        <begin position="195"/>
        <end position="216"/>
    </location>
</feature>
<dbReference type="AlphaFoldDB" id="A0A0B1SZE0"/>
<dbReference type="GO" id="GO:0016020">
    <property type="term" value="C:membrane"/>
    <property type="evidence" value="ECO:0007669"/>
    <property type="project" value="UniProtKB-SubCell"/>
</dbReference>
<sequence>MLFHESPRWLIATGKLNKACEVLNDIAHQRWNNTKARFTTEDISYIHKNDKKRFYTFYHLFSSPRLAKQSLMQILSMFTYAMVSNTYLYTVSGLHDSVIMFVFLDGLFRLFTPFIIIFLDIQLPGFGRKIQFIGALVIEGILFGIVILLIALGYDYDNIAVSILVIITTMINDCVFWINIVQITTQRYPTVIRSIAFGSLHSIKHIGSIVGLVILTPLLKSWTLGAFIIPEILIVITLITGFFLQPETKGKALMDQMVEANFGRLENELPRALIR</sequence>
<evidence type="ECO:0000256" key="2">
    <source>
        <dbReference type="ARBA" id="ARBA00022692"/>
    </source>
</evidence>
<protein>
    <recommendedName>
        <fullName evidence="8">Major facilitator superfamily (MFS) profile domain-containing protein</fullName>
    </recommendedName>
</protein>
<evidence type="ECO:0000256" key="1">
    <source>
        <dbReference type="ARBA" id="ARBA00004141"/>
    </source>
</evidence>
<dbReference type="EMBL" id="KN555053">
    <property type="protein sequence ID" value="KHJ88882.1"/>
    <property type="molecule type" value="Genomic_DNA"/>
</dbReference>
<name>A0A0B1SZE0_OESDE</name>
<proteinExistence type="predicted"/>
<comment type="subcellular location">
    <subcellularLocation>
        <location evidence="1">Membrane</location>
        <topology evidence="1">Multi-pass membrane protein</topology>
    </subcellularLocation>
</comment>
<dbReference type="PANTHER" id="PTHR24064">
    <property type="entry name" value="SOLUTE CARRIER FAMILY 22 MEMBER"/>
    <property type="match status" value="1"/>
</dbReference>
<dbReference type="Proteomes" id="UP000053660">
    <property type="component" value="Unassembled WGS sequence"/>
</dbReference>
<dbReference type="Gene3D" id="1.20.1250.20">
    <property type="entry name" value="MFS general substrate transporter like domains"/>
    <property type="match status" value="1"/>
</dbReference>
<feature type="transmembrane region" description="Helical" evidence="5">
    <location>
        <begin position="132"/>
        <end position="153"/>
    </location>
</feature>
<dbReference type="GO" id="GO:0022857">
    <property type="term" value="F:transmembrane transporter activity"/>
    <property type="evidence" value="ECO:0007669"/>
    <property type="project" value="InterPro"/>
</dbReference>
<keyword evidence="4 5" id="KW-0472">Membrane</keyword>
<reference evidence="6 7" key="1">
    <citation type="submission" date="2014-03" db="EMBL/GenBank/DDBJ databases">
        <title>Draft genome of the hookworm Oesophagostomum dentatum.</title>
        <authorList>
            <person name="Mitreva M."/>
        </authorList>
    </citation>
    <scope>NUCLEOTIDE SEQUENCE [LARGE SCALE GENOMIC DNA]</scope>
    <source>
        <strain evidence="6 7">OD-Hann</strain>
    </source>
</reference>
<evidence type="ECO:0000313" key="6">
    <source>
        <dbReference type="EMBL" id="KHJ88882.1"/>
    </source>
</evidence>
<evidence type="ECO:0000256" key="4">
    <source>
        <dbReference type="ARBA" id="ARBA00023136"/>
    </source>
</evidence>